<proteinExistence type="predicted"/>
<protein>
    <submittedName>
        <fullName evidence="1">Uncharacterized protein</fullName>
    </submittedName>
</protein>
<evidence type="ECO:0000313" key="2">
    <source>
        <dbReference type="Proteomes" id="UP000663874"/>
    </source>
</evidence>
<accession>A0A818NVA9</accession>
<evidence type="ECO:0000313" key="1">
    <source>
        <dbReference type="EMBL" id="CAF3610767.1"/>
    </source>
</evidence>
<sequence length="101" mass="12058">MQQLNNNRQRVMLIEKAYGLISNSYSCLTSNKEFDQTILYNNHIHALIDVLRILMDCLCSTLYFIRFIGLIDKQNINRTLLWTEHLNHLNEIFLKPYKKIN</sequence>
<reference evidence="1" key="1">
    <citation type="submission" date="2021-02" db="EMBL/GenBank/DDBJ databases">
        <authorList>
            <person name="Nowell W R."/>
        </authorList>
    </citation>
    <scope>NUCLEOTIDE SEQUENCE</scope>
</reference>
<dbReference type="AlphaFoldDB" id="A0A818NVA9"/>
<comment type="caution">
    <text evidence="1">The sequence shown here is derived from an EMBL/GenBank/DDBJ whole genome shotgun (WGS) entry which is preliminary data.</text>
</comment>
<name>A0A818NVA9_9BILA</name>
<dbReference type="EMBL" id="CAJOBE010000272">
    <property type="protein sequence ID" value="CAF3610767.1"/>
    <property type="molecule type" value="Genomic_DNA"/>
</dbReference>
<organism evidence="1 2">
    <name type="scientific">Rotaria sordida</name>
    <dbReference type="NCBI Taxonomy" id="392033"/>
    <lineage>
        <taxon>Eukaryota</taxon>
        <taxon>Metazoa</taxon>
        <taxon>Spiralia</taxon>
        <taxon>Gnathifera</taxon>
        <taxon>Rotifera</taxon>
        <taxon>Eurotatoria</taxon>
        <taxon>Bdelloidea</taxon>
        <taxon>Philodinida</taxon>
        <taxon>Philodinidae</taxon>
        <taxon>Rotaria</taxon>
    </lineage>
</organism>
<dbReference type="Proteomes" id="UP000663874">
    <property type="component" value="Unassembled WGS sequence"/>
</dbReference>
<gene>
    <name evidence="1" type="ORF">FNK824_LOCUS3901</name>
</gene>